<evidence type="ECO:0000313" key="2">
    <source>
        <dbReference type="Proteomes" id="UP000326546"/>
    </source>
</evidence>
<dbReference type="AlphaFoldDB" id="A0A5J6V8U2"/>
<reference evidence="1 2" key="1">
    <citation type="submission" date="2019-09" db="EMBL/GenBank/DDBJ databases">
        <title>Serinicoccus pratensis sp. nov., isolated from meadow soil.</title>
        <authorList>
            <person name="Zhang W."/>
        </authorList>
    </citation>
    <scope>NUCLEOTIDE SEQUENCE [LARGE SCALE GENOMIC DNA]</scope>
    <source>
        <strain evidence="1 2">W204</strain>
    </source>
</reference>
<accession>A0A5J6V8U2</accession>
<dbReference type="OrthoDB" id="3770261at2"/>
<dbReference type="Pfam" id="PF12294">
    <property type="entry name" value="DUF3626"/>
    <property type="match status" value="2"/>
</dbReference>
<proteinExistence type="predicted"/>
<protein>
    <submittedName>
        <fullName evidence="1">DUF3626 domain-containing protein</fullName>
    </submittedName>
</protein>
<evidence type="ECO:0000313" key="1">
    <source>
        <dbReference type="EMBL" id="QFG70279.1"/>
    </source>
</evidence>
<dbReference type="InterPro" id="IPR022074">
    <property type="entry name" value="DUF3626"/>
</dbReference>
<sequence>MLDVRVTLQFHPDWPFADGLVIEAIARDGRYCSQFETGTSNGGLTAFEGGERWRWESRLFGGRYDGADHGQRPVYGALNFDEDPYGGSVRFGSAHLRLREEVADRCTFCFPDSVFEPEAVCGPGEVEHLIRLARLSDLDPLDRYVEAHVHGQVSIARDVEAVVLDPCYRGTHVERAAVTLGCPVEWHLGFATTTASLDEAYRGAKYVRLARSLGTALTPDVIGKAARSGDHDGQTLKRVWHYLARYGQRV</sequence>
<name>A0A5J6V8U2_9MICO</name>
<gene>
    <name evidence="1" type="ORF">FY030_10270</name>
</gene>
<keyword evidence="2" id="KW-1185">Reference proteome</keyword>
<organism evidence="1 2">
    <name type="scientific">Ornithinimicrobium pratense</name>
    <dbReference type="NCBI Taxonomy" id="2593973"/>
    <lineage>
        <taxon>Bacteria</taxon>
        <taxon>Bacillati</taxon>
        <taxon>Actinomycetota</taxon>
        <taxon>Actinomycetes</taxon>
        <taxon>Micrococcales</taxon>
        <taxon>Ornithinimicrobiaceae</taxon>
        <taxon>Ornithinimicrobium</taxon>
    </lineage>
</organism>
<dbReference type="KEGG" id="serw:FY030_10270"/>
<dbReference type="Proteomes" id="UP000326546">
    <property type="component" value="Chromosome"/>
</dbReference>
<dbReference type="EMBL" id="CP044427">
    <property type="protein sequence ID" value="QFG70279.1"/>
    <property type="molecule type" value="Genomic_DNA"/>
</dbReference>